<dbReference type="PROSITE" id="PS50894">
    <property type="entry name" value="HPT"/>
    <property type="match status" value="1"/>
</dbReference>
<evidence type="ECO:0000313" key="10">
    <source>
        <dbReference type="Proteomes" id="UP000197153"/>
    </source>
</evidence>
<keyword evidence="10" id="KW-1185">Reference proteome</keyword>
<dbReference type="PANTHER" id="PTHR45138">
    <property type="entry name" value="REGULATORY COMPONENTS OF SENSORY TRANSDUCTION SYSTEM"/>
    <property type="match status" value="1"/>
</dbReference>
<dbReference type="PROSITE" id="PS50110">
    <property type="entry name" value="RESPONSE_REGULATORY"/>
    <property type="match status" value="2"/>
</dbReference>
<accession>A0A248JRR8</accession>
<feature type="modified residue" description="Phosphohistidine" evidence="4">
    <location>
        <position position="72"/>
    </location>
</feature>
<dbReference type="PANTHER" id="PTHR45138:SF9">
    <property type="entry name" value="DIGUANYLATE CYCLASE DGCM-RELATED"/>
    <property type="match status" value="1"/>
</dbReference>
<dbReference type="NCBIfam" id="TIGR00254">
    <property type="entry name" value="GGDEF"/>
    <property type="match status" value="1"/>
</dbReference>
<dbReference type="InterPro" id="IPR000160">
    <property type="entry name" value="GGDEF_dom"/>
</dbReference>
<dbReference type="GO" id="GO:0000160">
    <property type="term" value="P:phosphorelay signal transduction system"/>
    <property type="evidence" value="ECO:0007669"/>
    <property type="project" value="UniProtKB-KW"/>
</dbReference>
<proteinExistence type="predicted"/>
<dbReference type="InterPro" id="IPR050469">
    <property type="entry name" value="Diguanylate_Cyclase"/>
</dbReference>
<dbReference type="SMART" id="SM00448">
    <property type="entry name" value="REC"/>
    <property type="match status" value="2"/>
</dbReference>
<dbReference type="SUPFAM" id="SSF47226">
    <property type="entry name" value="Histidine-containing phosphotransfer domain, HPT domain"/>
    <property type="match status" value="1"/>
</dbReference>
<organism evidence="9 10">
    <name type="scientific">Nitrospirillum viridazoti CBAmc</name>
    <dbReference type="NCBI Taxonomy" id="1441467"/>
    <lineage>
        <taxon>Bacteria</taxon>
        <taxon>Pseudomonadati</taxon>
        <taxon>Pseudomonadota</taxon>
        <taxon>Alphaproteobacteria</taxon>
        <taxon>Rhodospirillales</taxon>
        <taxon>Azospirillaceae</taxon>
        <taxon>Nitrospirillum</taxon>
        <taxon>Nitrospirillum viridazoti</taxon>
    </lineage>
</organism>
<dbReference type="CDD" id="cd01949">
    <property type="entry name" value="GGDEF"/>
    <property type="match status" value="1"/>
</dbReference>
<dbReference type="SUPFAM" id="SSF55073">
    <property type="entry name" value="Nucleotide cyclase"/>
    <property type="match status" value="1"/>
</dbReference>
<dbReference type="Gene3D" id="3.30.70.270">
    <property type="match status" value="1"/>
</dbReference>
<feature type="domain" description="GGDEF" evidence="7">
    <location>
        <begin position="424"/>
        <end position="554"/>
    </location>
</feature>
<evidence type="ECO:0000259" key="8">
    <source>
        <dbReference type="PROSITE" id="PS50894"/>
    </source>
</evidence>
<dbReference type="Pfam" id="PF00072">
    <property type="entry name" value="Response_reg"/>
    <property type="match status" value="1"/>
</dbReference>
<dbReference type="GO" id="GO:0043709">
    <property type="term" value="P:cell adhesion involved in single-species biofilm formation"/>
    <property type="evidence" value="ECO:0007669"/>
    <property type="project" value="TreeGrafter"/>
</dbReference>
<feature type="modified residue" description="4-aspartylphosphate" evidence="5">
    <location>
        <position position="317"/>
    </location>
</feature>
<evidence type="ECO:0000256" key="1">
    <source>
        <dbReference type="ARBA" id="ARBA00012528"/>
    </source>
</evidence>
<evidence type="ECO:0000259" key="6">
    <source>
        <dbReference type="PROSITE" id="PS50110"/>
    </source>
</evidence>
<feature type="modified residue" description="4-aspartylphosphate" evidence="5">
    <location>
        <position position="195"/>
    </location>
</feature>
<dbReference type="SUPFAM" id="SSF52172">
    <property type="entry name" value="CheY-like"/>
    <property type="match status" value="2"/>
</dbReference>
<feature type="domain" description="Response regulatory" evidence="6">
    <location>
        <begin position="268"/>
        <end position="384"/>
    </location>
</feature>
<protein>
    <recommendedName>
        <fullName evidence="1">diguanylate cyclase</fullName>
        <ecNumber evidence="1">2.7.7.65</ecNumber>
    </recommendedName>
</protein>
<dbReference type="GO" id="GO:0005886">
    <property type="term" value="C:plasma membrane"/>
    <property type="evidence" value="ECO:0007669"/>
    <property type="project" value="TreeGrafter"/>
</dbReference>
<dbReference type="Gene3D" id="1.20.120.160">
    <property type="entry name" value="HPT domain"/>
    <property type="match status" value="1"/>
</dbReference>
<feature type="domain" description="HPt" evidence="8">
    <location>
        <begin position="23"/>
        <end position="132"/>
    </location>
</feature>
<dbReference type="InterPro" id="IPR043128">
    <property type="entry name" value="Rev_trsase/Diguanyl_cyclase"/>
</dbReference>
<dbReference type="GO" id="GO:1902201">
    <property type="term" value="P:negative regulation of bacterial-type flagellum-dependent cell motility"/>
    <property type="evidence" value="ECO:0007669"/>
    <property type="project" value="TreeGrafter"/>
</dbReference>
<dbReference type="GO" id="GO:0052621">
    <property type="term" value="F:diguanylate cyclase activity"/>
    <property type="evidence" value="ECO:0007669"/>
    <property type="project" value="UniProtKB-EC"/>
</dbReference>
<evidence type="ECO:0000256" key="3">
    <source>
        <dbReference type="ARBA" id="ARBA00034247"/>
    </source>
</evidence>
<dbReference type="Pfam" id="PF00990">
    <property type="entry name" value="GGDEF"/>
    <property type="match status" value="1"/>
</dbReference>
<dbReference type="Gene3D" id="3.40.50.2300">
    <property type="match status" value="2"/>
</dbReference>
<dbReference type="Proteomes" id="UP000197153">
    <property type="component" value="Chromosome 1"/>
</dbReference>
<reference evidence="9 10" key="1">
    <citation type="submission" date="2017-06" db="EMBL/GenBank/DDBJ databases">
        <title>Complete genome sequence of Nitrospirillum amazonense strain CBAmC, an endophytic nitrogen-fixing and plant growth-promoting bacterium, isolated from sugarcane.</title>
        <authorList>
            <person name="Schwab S."/>
            <person name="dos Santos Teixeira K.R."/>
            <person name="Simoes Araujo J.L."/>
            <person name="Soares Vidal M."/>
            <person name="Borges de Freitas H.R."/>
            <person name="Rivello Crivelaro A.L."/>
            <person name="Bueno de Camargo Nunes A."/>
            <person name="dos Santos C.M."/>
            <person name="Palmeira da Silva Rosa D."/>
            <person name="da Silva Padilha D."/>
            <person name="da Silva E."/>
            <person name="Araujo Terra L."/>
            <person name="Soares Mendes V."/>
            <person name="Farinelli L."/>
            <person name="Magalhaes Cruz L."/>
            <person name="Baldani J.I."/>
        </authorList>
    </citation>
    <scope>NUCLEOTIDE SEQUENCE [LARGE SCALE GENOMIC DNA]</scope>
    <source>
        <strain evidence="9 10">CBAmC</strain>
    </source>
</reference>
<dbReference type="SMART" id="SM00267">
    <property type="entry name" value="GGDEF"/>
    <property type="match status" value="1"/>
</dbReference>
<dbReference type="Pfam" id="PF01627">
    <property type="entry name" value="Hpt"/>
    <property type="match status" value="1"/>
</dbReference>
<gene>
    <name evidence="9" type="ORF">Y958_08865</name>
</gene>
<feature type="domain" description="Response regulatory" evidence="6">
    <location>
        <begin position="146"/>
        <end position="259"/>
    </location>
</feature>
<dbReference type="InterPro" id="IPR011006">
    <property type="entry name" value="CheY-like_superfamily"/>
</dbReference>
<dbReference type="CDD" id="cd00156">
    <property type="entry name" value="REC"/>
    <property type="match status" value="1"/>
</dbReference>
<name>A0A248JRR8_9PROT</name>
<evidence type="ECO:0000256" key="5">
    <source>
        <dbReference type="PROSITE-ProRule" id="PRU00169"/>
    </source>
</evidence>
<dbReference type="KEGG" id="nao:Y958_08865"/>
<evidence type="ECO:0000256" key="4">
    <source>
        <dbReference type="PROSITE-ProRule" id="PRU00110"/>
    </source>
</evidence>
<dbReference type="FunFam" id="3.30.70.270:FF:000001">
    <property type="entry name" value="Diguanylate cyclase domain protein"/>
    <property type="match status" value="1"/>
</dbReference>
<evidence type="ECO:0000313" key="9">
    <source>
        <dbReference type="EMBL" id="ASG20914.1"/>
    </source>
</evidence>
<dbReference type="InterPro" id="IPR036641">
    <property type="entry name" value="HPT_dom_sf"/>
</dbReference>
<evidence type="ECO:0000256" key="2">
    <source>
        <dbReference type="ARBA" id="ARBA00023012"/>
    </source>
</evidence>
<dbReference type="EMBL" id="CP022110">
    <property type="protein sequence ID" value="ASG20914.1"/>
    <property type="molecule type" value="Genomic_DNA"/>
</dbReference>
<dbReference type="InterPro" id="IPR029787">
    <property type="entry name" value="Nucleotide_cyclase"/>
</dbReference>
<keyword evidence="5" id="KW-0597">Phosphoprotein</keyword>
<dbReference type="EC" id="2.7.7.65" evidence="1"/>
<dbReference type="PROSITE" id="PS50887">
    <property type="entry name" value="GGDEF"/>
    <property type="match status" value="1"/>
</dbReference>
<keyword evidence="2" id="KW-0902">Two-component regulatory system</keyword>
<dbReference type="InterPro" id="IPR001789">
    <property type="entry name" value="Sig_transdc_resp-reg_receiver"/>
</dbReference>
<dbReference type="GO" id="GO:0004672">
    <property type="term" value="F:protein kinase activity"/>
    <property type="evidence" value="ECO:0007669"/>
    <property type="project" value="UniProtKB-ARBA"/>
</dbReference>
<dbReference type="AlphaFoldDB" id="A0A248JRR8"/>
<comment type="catalytic activity">
    <reaction evidence="3">
        <text>2 GTP = 3',3'-c-di-GMP + 2 diphosphate</text>
        <dbReference type="Rhea" id="RHEA:24898"/>
        <dbReference type="ChEBI" id="CHEBI:33019"/>
        <dbReference type="ChEBI" id="CHEBI:37565"/>
        <dbReference type="ChEBI" id="CHEBI:58805"/>
        <dbReference type="EC" id="2.7.7.65"/>
    </reaction>
</comment>
<sequence>MGRRGPDMIQDTSPIMPPLPADLLARVEKIRQDFMAGLPDRLAQIRQAAEALEGLDGHDATTARADLARHAHSLAGSGATFGLPDLSVAARALEEVIDQMGAVALPVLRAAIDGLERAITGAAPSAPAVNALPIAPALSSEGTYRSVYLMQADGPGAEDLADILAAYGYKLTAFPDGDALTAAVADAAPEAIILDINPHGMIPSATRMTDARGRKIPSLALSSATGFAARLAAARAGCDAYVVKPPDANALVNHLDRLTERDPDQPLRILIVDDDATLGAYYEMALQSAGMQTRLVTDPLQAVEALYDHNADLMVTDLIMPQCTGFELASVLRQYDGLLALPIVFLTADLDTETHRSAVRTGVDAYLTKPVDLGDLAETVRARARRARQLKALMVRDGLTGAYNHPMIQDLLATEVARAQRDGTDLSFAMLDIDHFKKVNDRYGHGAGDRVIKGLSRLLQQRLRRSDMIGRYGGEEFAVLMPQTRPEHAAERLNLLRQQFSEIPYVHGDTQFQVTFSGGVVGLKPGLDAKALNLTADAALYRAKNAGRNRIELG</sequence>
<dbReference type="InterPro" id="IPR008207">
    <property type="entry name" value="Sig_transdc_His_kin_Hpt_dom"/>
</dbReference>
<evidence type="ECO:0000259" key="7">
    <source>
        <dbReference type="PROSITE" id="PS50887"/>
    </source>
</evidence>